<accession>A0A498SWK3</accession>
<protein>
    <submittedName>
        <fullName evidence="2">Uncharacterized protein</fullName>
    </submittedName>
</protein>
<evidence type="ECO:0000256" key="1">
    <source>
        <dbReference type="SAM" id="MobiDB-lite"/>
    </source>
</evidence>
<feature type="non-terminal residue" evidence="2">
    <location>
        <position position="1"/>
    </location>
</feature>
<proteinExistence type="predicted"/>
<organism evidence="2 3">
    <name type="scientific">Acanthocheilonema viteae</name>
    <name type="common">Filarial nematode worm</name>
    <name type="synonym">Dipetalonema viteae</name>
    <dbReference type="NCBI Taxonomy" id="6277"/>
    <lineage>
        <taxon>Eukaryota</taxon>
        <taxon>Metazoa</taxon>
        <taxon>Ecdysozoa</taxon>
        <taxon>Nematoda</taxon>
        <taxon>Chromadorea</taxon>
        <taxon>Rhabditida</taxon>
        <taxon>Spirurina</taxon>
        <taxon>Spiruromorpha</taxon>
        <taxon>Filarioidea</taxon>
        <taxon>Onchocercidae</taxon>
        <taxon>Acanthocheilonema</taxon>
    </lineage>
</organism>
<evidence type="ECO:0000313" key="3">
    <source>
        <dbReference type="Proteomes" id="UP000276991"/>
    </source>
</evidence>
<feature type="region of interest" description="Disordered" evidence="1">
    <location>
        <begin position="264"/>
        <end position="303"/>
    </location>
</feature>
<keyword evidence="3" id="KW-1185">Reference proteome</keyword>
<gene>
    <name evidence="2" type="ORF">NAV_LOCUS9326</name>
</gene>
<name>A0A498SWK3_ACAVI</name>
<dbReference type="AlphaFoldDB" id="A0A498SWK3"/>
<reference evidence="2 3" key="1">
    <citation type="submission" date="2018-08" db="EMBL/GenBank/DDBJ databases">
        <authorList>
            <person name="Laetsch R D."/>
            <person name="Stevens L."/>
            <person name="Kumar S."/>
            <person name="Blaxter L. M."/>
        </authorList>
    </citation>
    <scope>NUCLEOTIDE SEQUENCE [LARGE SCALE GENOMIC DNA]</scope>
</reference>
<evidence type="ECO:0000313" key="2">
    <source>
        <dbReference type="EMBL" id="VBB34535.1"/>
    </source>
</evidence>
<dbReference type="Proteomes" id="UP000276991">
    <property type="component" value="Unassembled WGS sequence"/>
</dbReference>
<sequence length="303" mass="34598">NQNLLDIRQIVNRANQRYNTRLELLAILIGVRAVQFVINQLQFENVSITLWSDSKCTVFKELSMLQNELKLSDLIVAMRFLIIQAQSQEITEEVKKWNCIMMRMTGTGNPEAVWTIQGHMKQQIEELCHAGIAHTPSEMRKEFWIPKGRTEVKRVLNVETIKDEVQYHSEIREPHENEIVLVNEPEVPREREVLEISNKIQTFLNGFNVPQSGMSENPKICDIKLFTSIVVNFVVRPVHHGQDPKGQMARMEIRDQVDHKDYQDLGVQGYPGAKSIRGPRGQQGPPDQQGVKGDTGPPGAMRG</sequence>
<feature type="compositionally biased region" description="Low complexity" evidence="1">
    <location>
        <begin position="278"/>
        <end position="290"/>
    </location>
</feature>
<dbReference type="EMBL" id="UPTC01003648">
    <property type="protein sequence ID" value="VBB34535.1"/>
    <property type="molecule type" value="Genomic_DNA"/>
</dbReference>